<dbReference type="STRING" id="1136941.ACH46_18890"/>
<evidence type="ECO:0000256" key="2">
    <source>
        <dbReference type="ARBA" id="ARBA00022598"/>
    </source>
</evidence>
<dbReference type="GO" id="GO:0031956">
    <property type="term" value="F:medium-chain fatty acid-CoA ligase activity"/>
    <property type="evidence" value="ECO:0007669"/>
    <property type="project" value="TreeGrafter"/>
</dbReference>
<dbReference type="InterPro" id="IPR000873">
    <property type="entry name" value="AMP-dep_synth/lig_dom"/>
</dbReference>
<dbReference type="PATRIC" id="fig|1136941.3.peg.3865"/>
<dbReference type="Proteomes" id="UP000063789">
    <property type="component" value="Chromosome"/>
</dbReference>
<dbReference type="InterPro" id="IPR025110">
    <property type="entry name" value="AMP-bd_C"/>
</dbReference>
<dbReference type="Gene3D" id="3.30.300.30">
    <property type="match status" value="1"/>
</dbReference>
<reference evidence="5 6" key="2">
    <citation type="journal article" date="2017" name="Int. J. Syst. Evol. Microbiol.">
        <title>Gordonia phthalatica sp. nov., a di-n-butyl phthalate-degrading bacterium isolated from activated sludge.</title>
        <authorList>
            <person name="Jin D."/>
            <person name="Kong X."/>
            <person name="Jia M."/>
            <person name="Yu X."/>
            <person name="Wang X."/>
            <person name="Zhuang X."/>
            <person name="Deng Y."/>
            <person name="Bai Z."/>
        </authorList>
    </citation>
    <scope>NUCLEOTIDE SEQUENCE [LARGE SCALE GENOMIC DNA]</scope>
    <source>
        <strain evidence="5 6">QH-11</strain>
    </source>
</reference>
<dbReference type="Gene3D" id="3.40.50.12780">
    <property type="entry name" value="N-terminal domain of ligase-like"/>
    <property type="match status" value="1"/>
</dbReference>
<accession>A0A0N7FV51</accession>
<evidence type="ECO:0000313" key="6">
    <source>
        <dbReference type="Proteomes" id="UP000063789"/>
    </source>
</evidence>
<evidence type="ECO:0000259" key="3">
    <source>
        <dbReference type="Pfam" id="PF00501"/>
    </source>
</evidence>
<dbReference type="Pfam" id="PF00501">
    <property type="entry name" value="AMP-binding"/>
    <property type="match status" value="1"/>
</dbReference>
<reference evidence="6" key="1">
    <citation type="submission" date="2015-06" db="EMBL/GenBank/DDBJ databases">
        <title>Complete genome sequence and metabolic analysis of phthalate degradation pathway in Gordonia sp. QH-11.</title>
        <authorList>
            <person name="Jin D."/>
            <person name="Kong X."/>
            <person name="Bai Z."/>
        </authorList>
    </citation>
    <scope>NUCLEOTIDE SEQUENCE [LARGE SCALE GENOMIC DNA]</scope>
    <source>
        <strain evidence="6">QH-11</strain>
    </source>
</reference>
<dbReference type="SUPFAM" id="SSF56801">
    <property type="entry name" value="Acetyl-CoA synthetase-like"/>
    <property type="match status" value="1"/>
</dbReference>
<dbReference type="InterPro" id="IPR020845">
    <property type="entry name" value="AMP-binding_CS"/>
</dbReference>
<dbReference type="OrthoDB" id="9803968at2"/>
<dbReference type="EMBL" id="CP011853">
    <property type="protein sequence ID" value="ALG86183.1"/>
    <property type="molecule type" value="Genomic_DNA"/>
</dbReference>
<organism evidence="5 6">
    <name type="scientific">Gordonia phthalatica</name>
    <dbReference type="NCBI Taxonomy" id="1136941"/>
    <lineage>
        <taxon>Bacteria</taxon>
        <taxon>Bacillati</taxon>
        <taxon>Actinomycetota</taxon>
        <taxon>Actinomycetes</taxon>
        <taxon>Mycobacteriales</taxon>
        <taxon>Gordoniaceae</taxon>
        <taxon>Gordonia</taxon>
    </lineage>
</organism>
<evidence type="ECO:0000313" key="5">
    <source>
        <dbReference type="EMBL" id="ALG86183.1"/>
    </source>
</evidence>
<protein>
    <submittedName>
        <fullName evidence="5">AMP-dependent acyl-CoA synthetase</fullName>
    </submittedName>
</protein>
<dbReference type="KEGG" id="goq:ACH46_18890"/>
<keyword evidence="2" id="KW-0436">Ligase</keyword>
<proteinExistence type="inferred from homology"/>
<gene>
    <name evidence="5" type="ORF">ACH46_18890</name>
</gene>
<keyword evidence="6" id="KW-1185">Reference proteome</keyword>
<evidence type="ECO:0000259" key="4">
    <source>
        <dbReference type="Pfam" id="PF13193"/>
    </source>
</evidence>
<dbReference type="CDD" id="cd04433">
    <property type="entry name" value="AFD_class_I"/>
    <property type="match status" value="1"/>
</dbReference>
<dbReference type="PANTHER" id="PTHR43201:SF5">
    <property type="entry name" value="MEDIUM-CHAIN ACYL-COA LIGASE ACSF2, MITOCHONDRIAL"/>
    <property type="match status" value="1"/>
</dbReference>
<sequence>MLDFTTGLYPPEKIARFRELGAWTDETVDQLFTDRVRERGDSVALVDPANNAALVGTAPRRLTWNELDDEVTGLAARLLELGIKPGDVIGVQLPNGVELVALYLAAWRIGAVVSPLAMQYREYEIVEMGTAADFRILVTVPDFSGWPAAEVITGFADRLPTLAAVATLTSAPVAEPVPGATHLVSAPATESDRAAVAAHGYVADPNHPMTICWTSGTESAPKGVPRAHYDWLSFSWAGVDAPRLTADDVLLNPFPMINMSAFVGKLLPWLRTGATLVQHHPFDAPTFFGQIATERVTYTVAPPALLLMLLRNEQLRSRIDLSSLTRVGSGSAPLQPVTVRGWQEQMGIAVINFFGSNEGIGLLSSPEDFPDPDNRAKYFPRYGAPHTDWASRVSEWISLKLVDQETGEEITEPGRPGELHIDGPMVFAGYLNGDRLPSPFDSAGFLCTGEVFEIAGDNNQYLRYVDRSKDLIVRGGMNIAPAEIEALISDHPAVAEVAVVGRPSEVMGERVHVVAALNPDTELTLDDLTDFLREQRIATYKLPESLEMVEVLPRNPVGKLLKRDLRARLSPTD</sequence>
<dbReference type="Pfam" id="PF13193">
    <property type="entry name" value="AMP-binding_C"/>
    <property type="match status" value="1"/>
</dbReference>
<comment type="similarity">
    <text evidence="1">Belongs to the ATP-dependent AMP-binding enzyme family.</text>
</comment>
<dbReference type="PROSITE" id="PS00455">
    <property type="entry name" value="AMP_BINDING"/>
    <property type="match status" value="1"/>
</dbReference>
<dbReference type="GO" id="GO:0006631">
    <property type="term" value="P:fatty acid metabolic process"/>
    <property type="evidence" value="ECO:0007669"/>
    <property type="project" value="TreeGrafter"/>
</dbReference>
<dbReference type="InterPro" id="IPR042099">
    <property type="entry name" value="ANL_N_sf"/>
</dbReference>
<dbReference type="InterPro" id="IPR045851">
    <property type="entry name" value="AMP-bd_C_sf"/>
</dbReference>
<dbReference type="RefSeq" id="WP_062394292.1">
    <property type="nucleotide sequence ID" value="NZ_CP011853.1"/>
</dbReference>
<evidence type="ECO:0000256" key="1">
    <source>
        <dbReference type="ARBA" id="ARBA00006432"/>
    </source>
</evidence>
<name>A0A0N7FV51_9ACTN</name>
<dbReference type="PANTHER" id="PTHR43201">
    <property type="entry name" value="ACYL-COA SYNTHETASE"/>
    <property type="match status" value="1"/>
</dbReference>
<feature type="domain" description="AMP-dependent synthetase/ligase" evidence="3">
    <location>
        <begin position="34"/>
        <end position="431"/>
    </location>
</feature>
<dbReference type="AlphaFoldDB" id="A0A0N7FV51"/>
<feature type="domain" description="AMP-binding enzyme C-terminal" evidence="4">
    <location>
        <begin position="483"/>
        <end position="559"/>
    </location>
</feature>